<reference evidence="1 2" key="1">
    <citation type="submission" date="2020-04" db="EMBL/GenBank/DDBJ databases">
        <title>Perkinsus olseni comparative genomics.</title>
        <authorList>
            <person name="Bogema D.R."/>
        </authorList>
    </citation>
    <scope>NUCLEOTIDE SEQUENCE [LARGE SCALE GENOMIC DNA]</scope>
    <source>
        <strain evidence="1">ATCC PRA-205</strain>
    </source>
</reference>
<sequence>MVEAGTSQTSGMQRNVSLRNTFLHFHCSHPDFTKVRSYDDVDAALSERRGVTVPIQRGGSFAQMVPLKDKLRNIKKELLGVEHGFVRGQLFRVPVGLLWKSDICRANWHH</sequence>
<comment type="caution">
    <text evidence="1">The sequence shown here is derived from an EMBL/GenBank/DDBJ whole genome shotgun (WGS) entry which is preliminary data.</text>
</comment>
<evidence type="ECO:0000313" key="1">
    <source>
        <dbReference type="EMBL" id="KAF4722232.1"/>
    </source>
</evidence>
<gene>
    <name evidence="1" type="ORF">FOZ62_011903</name>
</gene>
<protein>
    <submittedName>
        <fullName evidence="1">Uncharacterized protein</fullName>
    </submittedName>
</protein>
<dbReference type="Proteomes" id="UP000574390">
    <property type="component" value="Unassembled WGS sequence"/>
</dbReference>
<dbReference type="EMBL" id="JABANM010020803">
    <property type="protein sequence ID" value="KAF4722232.1"/>
    <property type="molecule type" value="Genomic_DNA"/>
</dbReference>
<accession>A0A7J6RPT6</accession>
<name>A0A7J6RPT6_PEROL</name>
<organism evidence="1 2">
    <name type="scientific">Perkinsus olseni</name>
    <name type="common">Perkinsus atlanticus</name>
    <dbReference type="NCBI Taxonomy" id="32597"/>
    <lineage>
        <taxon>Eukaryota</taxon>
        <taxon>Sar</taxon>
        <taxon>Alveolata</taxon>
        <taxon>Perkinsozoa</taxon>
        <taxon>Perkinsea</taxon>
        <taxon>Perkinsida</taxon>
        <taxon>Perkinsidae</taxon>
        <taxon>Perkinsus</taxon>
    </lineage>
</organism>
<dbReference type="AlphaFoldDB" id="A0A7J6RPT6"/>
<proteinExistence type="predicted"/>
<evidence type="ECO:0000313" key="2">
    <source>
        <dbReference type="Proteomes" id="UP000574390"/>
    </source>
</evidence>